<proteinExistence type="predicted"/>
<evidence type="ECO:0000313" key="4">
    <source>
        <dbReference type="Proteomes" id="UP000218139"/>
    </source>
</evidence>
<comment type="caution">
    <text evidence="1">The sequence shown here is derived from an EMBL/GenBank/DDBJ whole genome shotgun (WGS) entry which is preliminary data.</text>
</comment>
<dbReference type="Proteomes" id="UP000218139">
    <property type="component" value="Unassembled WGS sequence"/>
</dbReference>
<evidence type="ECO:0000313" key="2">
    <source>
        <dbReference type="EMBL" id="PAY47169.1"/>
    </source>
</evidence>
<reference evidence="1 3" key="2">
    <citation type="submission" date="2017-03" db="EMBL/GenBank/DDBJ databases">
        <title>Phylogenomics and comparative genomics of Lactobacillus salivarius, a mammalian gut commensal.</title>
        <authorList>
            <person name="Harris H.M."/>
        </authorList>
    </citation>
    <scope>NUCLEOTIDE SEQUENCE [LARGE SCALE GENOMIC DNA]</scope>
    <source>
        <strain evidence="1 3">LMG 14477</strain>
    </source>
</reference>
<dbReference type="NCBIfam" id="TIGR01637">
    <property type="entry name" value="phage_arpU"/>
    <property type="match status" value="1"/>
</dbReference>
<evidence type="ECO:0008006" key="5">
    <source>
        <dbReference type="Google" id="ProtNLM"/>
    </source>
</evidence>
<sequence>MENIELLPDFNIDEVKTANRVEKFLLKAIPLFEAQSQLEQLQSPSLSGMPGGGSMGNGTEEKILQKMGANDKLYLINRAIDYCPYNKNYILQELYLEGKPEYILRKELHYSRSRFWKLKQEALIWFAEIFAPYYDLRVKK</sequence>
<accession>A0A1V9QMQ5</accession>
<organism evidence="1 3">
    <name type="scientific">Ligilactobacillus salivarius</name>
    <dbReference type="NCBI Taxonomy" id="1624"/>
    <lineage>
        <taxon>Bacteria</taxon>
        <taxon>Bacillati</taxon>
        <taxon>Bacillota</taxon>
        <taxon>Bacilli</taxon>
        <taxon>Lactobacillales</taxon>
        <taxon>Lactobacillaceae</taxon>
        <taxon>Ligilactobacillus</taxon>
    </lineage>
</organism>
<dbReference type="RefSeq" id="WP_081531159.1">
    <property type="nucleotide sequence ID" value="NZ_JAINRM010000011.1"/>
</dbReference>
<dbReference type="EMBL" id="LXZO01000081">
    <property type="protein sequence ID" value="PAY47169.1"/>
    <property type="molecule type" value="Genomic_DNA"/>
</dbReference>
<evidence type="ECO:0000313" key="3">
    <source>
        <dbReference type="Proteomes" id="UP000192638"/>
    </source>
</evidence>
<evidence type="ECO:0000313" key="1">
    <source>
        <dbReference type="EMBL" id="OQQ81659.1"/>
    </source>
</evidence>
<gene>
    <name evidence="2" type="ORF">A8C52_06425</name>
    <name evidence="1" type="ORF">B6U60_09800</name>
</gene>
<dbReference type="AlphaFoldDB" id="A0A1V9QMQ5"/>
<protein>
    <recommendedName>
        <fullName evidence="5">ArpU family transcriptional regulator</fullName>
    </recommendedName>
</protein>
<dbReference type="InterPro" id="IPR006524">
    <property type="entry name" value="ArpU-like"/>
</dbReference>
<dbReference type="Proteomes" id="UP000192638">
    <property type="component" value="Unassembled WGS sequence"/>
</dbReference>
<name>A0A1V9QMQ5_9LACO</name>
<dbReference type="EMBL" id="NBEB01000108">
    <property type="protein sequence ID" value="OQQ81659.1"/>
    <property type="molecule type" value="Genomic_DNA"/>
</dbReference>
<reference evidence="2 4" key="1">
    <citation type="submission" date="2016-05" db="EMBL/GenBank/DDBJ databases">
        <authorList>
            <person name="Lee J.-Y."/>
            <person name="Kim E.B."/>
            <person name="Choi Y.-J."/>
        </authorList>
    </citation>
    <scope>NUCLEOTIDE SEQUENCE [LARGE SCALE GENOMIC DNA]</scope>
    <source>
        <strain evidence="2 4">KLA006</strain>
    </source>
</reference>